<gene>
    <name evidence="1" type="ORF">A2991_01515</name>
</gene>
<reference evidence="1 2" key="1">
    <citation type="journal article" date="2016" name="Nat. Commun.">
        <title>Thousands of microbial genomes shed light on interconnected biogeochemical processes in an aquifer system.</title>
        <authorList>
            <person name="Anantharaman K."/>
            <person name="Brown C.T."/>
            <person name="Hug L.A."/>
            <person name="Sharon I."/>
            <person name="Castelle C.J."/>
            <person name="Probst A.J."/>
            <person name="Thomas B.C."/>
            <person name="Singh A."/>
            <person name="Wilkins M.J."/>
            <person name="Karaoz U."/>
            <person name="Brodie E.L."/>
            <person name="Williams K.H."/>
            <person name="Hubbard S.S."/>
            <person name="Banfield J.F."/>
        </authorList>
    </citation>
    <scope>NUCLEOTIDE SEQUENCE [LARGE SCALE GENOMIC DNA]</scope>
</reference>
<accession>A0A1G2PYB9</accession>
<protein>
    <submittedName>
        <fullName evidence="1">Uncharacterized protein</fullName>
    </submittedName>
</protein>
<comment type="caution">
    <text evidence="1">The sequence shown here is derived from an EMBL/GenBank/DDBJ whole genome shotgun (WGS) entry which is preliminary data.</text>
</comment>
<name>A0A1G2PYB9_9BACT</name>
<dbReference type="AlphaFoldDB" id="A0A1G2PYB9"/>
<evidence type="ECO:0000313" key="2">
    <source>
        <dbReference type="Proteomes" id="UP000177865"/>
    </source>
</evidence>
<dbReference type="EMBL" id="MHSZ01000017">
    <property type="protein sequence ID" value="OHA53316.1"/>
    <property type="molecule type" value="Genomic_DNA"/>
</dbReference>
<evidence type="ECO:0000313" key="1">
    <source>
        <dbReference type="EMBL" id="OHA53316.1"/>
    </source>
</evidence>
<organism evidence="1 2">
    <name type="scientific">Candidatus Terrybacteria bacterium RIFCSPLOWO2_01_FULL_58_14</name>
    <dbReference type="NCBI Taxonomy" id="1802369"/>
    <lineage>
        <taxon>Bacteria</taxon>
        <taxon>Candidatus Terryibacteriota</taxon>
    </lineage>
</organism>
<sequence>MTDLSVSDKNALALCHFTHGGIALITHYFPNPPDRTALAETVRMAAEHVGFSCKELPFSLRLAESGIGPGFYGGYLAFLLTRRLGRFEEARICIEARSNAPIVSVAGRFPSLNLEARLIRGTPRIRWEARHPGQLFHSKLFSNVYGFLTMIQDELGPNSKRID</sequence>
<dbReference type="Proteomes" id="UP000177865">
    <property type="component" value="Unassembled WGS sequence"/>
</dbReference>
<proteinExistence type="predicted"/>